<evidence type="ECO:0000313" key="1">
    <source>
        <dbReference type="EMBL" id="KAF1952505.1"/>
    </source>
</evidence>
<organism evidence="1 2">
    <name type="scientific">Byssothecium circinans</name>
    <dbReference type="NCBI Taxonomy" id="147558"/>
    <lineage>
        <taxon>Eukaryota</taxon>
        <taxon>Fungi</taxon>
        <taxon>Dikarya</taxon>
        <taxon>Ascomycota</taxon>
        <taxon>Pezizomycotina</taxon>
        <taxon>Dothideomycetes</taxon>
        <taxon>Pleosporomycetidae</taxon>
        <taxon>Pleosporales</taxon>
        <taxon>Massarineae</taxon>
        <taxon>Massarinaceae</taxon>
        <taxon>Byssothecium</taxon>
    </lineage>
</organism>
<reference evidence="1" key="1">
    <citation type="journal article" date="2020" name="Stud. Mycol.">
        <title>101 Dothideomycetes genomes: a test case for predicting lifestyles and emergence of pathogens.</title>
        <authorList>
            <person name="Haridas S."/>
            <person name="Albert R."/>
            <person name="Binder M."/>
            <person name="Bloem J."/>
            <person name="Labutti K."/>
            <person name="Salamov A."/>
            <person name="Andreopoulos B."/>
            <person name="Baker S."/>
            <person name="Barry K."/>
            <person name="Bills G."/>
            <person name="Bluhm B."/>
            <person name="Cannon C."/>
            <person name="Castanera R."/>
            <person name="Culley D."/>
            <person name="Daum C."/>
            <person name="Ezra D."/>
            <person name="Gonzalez J."/>
            <person name="Henrissat B."/>
            <person name="Kuo A."/>
            <person name="Liang C."/>
            <person name="Lipzen A."/>
            <person name="Lutzoni F."/>
            <person name="Magnuson J."/>
            <person name="Mondo S."/>
            <person name="Nolan M."/>
            <person name="Ohm R."/>
            <person name="Pangilinan J."/>
            <person name="Park H.-J."/>
            <person name="Ramirez L."/>
            <person name="Alfaro M."/>
            <person name="Sun H."/>
            <person name="Tritt A."/>
            <person name="Yoshinaga Y."/>
            <person name="Zwiers L.-H."/>
            <person name="Turgeon B."/>
            <person name="Goodwin S."/>
            <person name="Spatafora J."/>
            <person name="Crous P."/>
            <person name="Grigoriev I."/>
        </authorList>
    </citation>
    <scope>NUCLEOTIDE SEQUENCE</scope>
    <source>
        <strain evidence="1">CBS 675.92</strain>
    </source>
</reference>
<gene>
    <name evidence="1" type="ORF">CC80DRAFT_381895</name>
</gene>
<dbReference type="Proteomes" id="UP000800035">
    <property type="component" value="Unassembled WGS sequence"/>
</dbReference>
<proteinExistence type="predicted"/>
<sequence>VALGARTVFADCESFGMDFQNKGSYFQNSLSNENFTFVSQFDGCNPDVAFNVFVDSNGDQVLCSDTQLTPDDTNQVSTCPEAKSSLTSGDYSIVIFSNNGNSDPIAFQRDFALSVGPQSTSTHTPTVTV</sequence>
<dbReference type="AlphaFoldDB" id="A0A6A5TIC9"/>
<protein>
    <submittedName>
        <fullName evidence="1">Uncharacterized protein</fullName>
    </submittedName>
</protein>
<accession>A0A6A5TIC9</accession>
<name>A0A6A5TIC9_9PLEO</name>
<dbReference type="OrthoDB" id="3937708at2759"/>
<evidence type="ECO:0000313" key="2">
    <source>
        <dbReference type="Proteomes" id="UP000800035"/>
    </source>
</evidence>
<keyword evidence="2" id="KW-1185">Reference proteome</keyword>
<dbReference type="EMBL" id="ML977010">
    <property type="protein sequence ID" value="KAF1952505.1"/>
    <property type="molecule type" value="Genomic_DNA"/>
</dbReference>
<feature type="non-terminal residue" evidence="1">
    <location>
        <position position="129"/>
    </location>
</feature>
<feature type="non-terminal residue" evidence="1">
    <location>
        <position position="1"/>
    </location>
</feature>